<dbReference type="RefSeq" id="WP_051277636.1">
    <property type="nucleotide sequence ID" value="NZ_LT906453.1"/>
</dbReference>
<sequence>MTTLVLVTIDLTDPHPQDTINQAATCLHAQVAALQGNNHPSLTHTLDTLEAQNTQHVLLIPITCDNAATGPSATGPSWVRRVAGHWKRTRNSSMDIDVITKPVHDPTTYNPDEQPRRAVTGHEAPLHNPTWEQPPPHTHHVLLCRGPRCNAQGADAIATRIRDELRHRDLLDNGVLLTQTGCLYPCNRAPVIVIHPDGTWHGPVDEDDIPVLVDQNLTEATQPPQ</sequence>
<evidence type="ECO:0000313" key="2">
    <source>
        <dbReference type="Proteomes" id="UP000242637"/>
    </source>
</evidence>
<dbReference type="CDD" id="cd02980">
    <property type="entry name" value="TRX_Fd_family"/>
    <property type="match status" value="1"/>
</dbReference>
<protein>
    <submittedName>
        <fullName evidence="1">2FeCpFd</fullName>
    </submittedName>
</protein>
<reference evidence="1 2" key="1">
    <citation type="submission" date="2017-06" db="EMBL/GenBank/DDBJ databases">
        <authorList>
            <consortium name="Pathogen Informatics"/>
        </authorList>
    </citation>
    <scope>NUCLEOTIDE SEQUENCE [LARGE SCALE GENOMIC DNA]</scope>
    <source>
        <strain evidence="1 2">NCTC13039</strain>
    </source>
</reference>
<dbReference type="Gene3D" id="3.40.30.10">
    <property type="entry name" value="Glutaredoxin"/>
    <property type="match status" value="1"/>
</dbReference>
<dbReference type="GeneID" id="63458892"/>
<dbReference type="STRING" id="1121387.GCA_000429885_01715"/>
<evidence type="ECO:0000313" key="1">
    <source>
        <dbReference type="EMBL" id="SNV19046.1"/>
    </source>
</evidence>
<dbReference type="Proteomes" id="UP000242637">
    <property type="component" value="Chromosome 1"/>
</dbReference>
<proteinExistence type="predicted"/>
<gene>
    <name evidence="1" type="ORF">SAMEA4475696_00618</name>
</gene>
<dbReference type="AlphaFoldDB" id="A0A239VAJ7"/>
<name>A0A239VAJ7_9MICO</name>
<dbReference type="EMBL" id="LT906453">
    <property type="protein sequence ID" value="SNV19046.1"/>
    <property type="molecule type" value="Genomic_DNA"/>
</dbReference>
<organism evidence="1 2">
    <name type="scientific">Dermatophilus congolensis</name>
    <dbReference type="NCBI Taxonomy" id="1863"/>
    <lineage>
        <taxon>Bacteria</taxon>
        <taxon>Bacillati</taxon>
        <taxon>Actinomycetota</taxon>
        <taxon>Actinomycetes</taxon>
        <taxon>Micrococcales</taxon>
        <taxon>Dermatophilaceae</taxon>
        <taxon>Dermatophilus</taxon>
    </lineage>
</organism>
<dbReference type="SUPFAM" id="SSF52833">
    <property type="entry name" value="Thioredoxin-like"/>
    <property type="match status" value="1"/>
</dbReference>
<dbReference type="InterPro" id="IPR036249">
    <property type="entry name" value="Thioredoxin-like_sf"/>
</dbReference>
<dbReference type="OrthoDB" id="9800597at2"/>
<dbReference type="Pfam" id="PF01257">
    <property type="entry name" value="2Fe-2S_thioredx"/>
    <property type="match status" value="1"/>
</dbReference>
<keyword evidence="2" id="KW-1185">Reference proteome</keyword>
<dbReference type="KEGG" id="dco:SAMEA4475696_0618"/>
<accession>A0A239VAJ7</accession>